<evidence type="ECO:0008006" key="3">
    <source>
        <dbReference type="Google" id="ProtNLM"/>
    </source>
</evidence>
<name>A0AB39KUF1_9CAUL</name>
<accession>A0AB39KUF1</accession>
<gene>
    <name evidence="2" type="ORF">ABOZ73_03040</name>
</gene>
<keyword evidence="1" id="KW-0732">Signal</keyword>
<reference evidence="2" key="1">
    <citation type="submission" date="2024-06" db="EMBL/GenBank/DDBJ databases">
        <title>Caulobacter inopinatus, sp. nov.</title>
        <authorList>
            <person name="Donachie S.P."/>
        </authorList>
    </citation>
    <scope>NUCLEOTIDE SEQUENCE</scope>
    <source>
        <strain evidence="2">73W</strain>
    </source>
</reference>
<organism evidence="2">
    <name type="scientific">Caulobacter sp. 73W</name>
    <dbReference type="NCBI Taxonomy" id="3161137"/>
    <lineage>
        <taxon>Bacteria</taxon>
        <taxon>Pseudomonadati</taxon>
        <taxon>Pseudomonadota</taxon>
        <taxon>Alphaproteobacteria</taxon>
        <taxon>Caulobacterales</taxon>
        <taxon>Caulobacteraceae</taxon>
        <taxon>Caulobacter</taxon>
    </lineage>
</organism>
<dbReference type="AlphaFoldDB" id="A0AB39KUF1"/>
<feature type="signal peptide" evidence="1">
    <location>
        <begin position="1"/>
        <end position="20"/>
    </location>
</feature>
<dbReference type="PROSITE" id="PS51257">
    <property type="entry name" value="PROKAR_LIPOPROTEIN"/>
    <property type="match status" value="1"/>
</dbReference>
<dbReference type="RefSeq" id="WP_369060606.1">
    <property type="nucleotide sequence ID" value="NZ_CP158375.1"/>
</dbReference>
<protein>
    <recommendedName>
        <fullName evidence="3">Lipoprotein</fullName>
    </recommendedName>
</protein>
<evidence type="ECO:0000256" key="1">
    <source>
        <dbReference type="SAM" id="SignalP"/>
    </source>
</evidence>
<feature type="chain" id="PRO_5044228837" description="Lipoprotein" evidence="1">
    <location>
        <begin position="21"/>
        <end position="143"/>
    </location>
</feature>
<sequence length="143" mass="15035">MIPRLALLACLPALALTACAKEEPAGPVLEVCVQDQAGMEAFKDALRAYAEAGGMTLADGGDASRRLVRLTAEGKDGAGFTAGNTGLAIYQMALGVSGPAAEQEKVTGDLQKLFEQQWKVKPVTPERGVVLDPECGRFADWKS</sequence>
<proteinExistence type="predicted"/>
<evidence type="ECO:0000313" key="2">
    <source>
        <dbReference type="EMBL" id="XDO97409.1"/>
    </source>
</evidence>
<dbReference type="EMBL" id="CP158375">
    <property type="protein sequence ID" value="XDO97409.1"/>
    <property type="molecule type" value="Genomic_DNA"/>
</dbReference>